<dbReference type="SUPFAM" id="SSF52467">
    <property type="entry name" value="DHS-like NAD/FAD-binding domain"/>
    <property type="match status" value="1"/>
</dbReference>
<evidence type="ECO:0000256" key="3">
    <source>
        <dbReference type="ARBA" id="ARBA00005041"/>
    </source>
</evidence>
<dbReference type="InterPro" id="IPR036982">
    <property type="entry name" value="Deoxyhypusine_synthase_sf"/>
</dbReference>
<proteinExistence type="inferred from homology"/>
<comment type="pathway">
    <text evidence="3">Protein modification; eIF5A hypusination.</text>
</comment>
<dbReference type="KEGG" id="bmic:BMR1_01G02065"/>
<evidence type="ECO:0000256" key="2">
    <source>
        <dbReference type="ARBA" id="ARBA00001911"/>
    </source>
</evidence>
<dbReference type="Proteomes" id="UP000002899">
    <property type="component" value="Chromosome I"/>
</dbReference>
<dbReference type="GO" id="GO:0005737">
    <property type="term" value="C:cytoplasm"/>
    <property type="evidence" value="ECO:0007669"/>
    <property type="project" value="TreeGrafter"/>
</dbReference>
<reference evidence="9 10" key="1">
    <citation type="journal article" date="2012" name="Nucleic Acids Res.">
        <title>Sequencing of the smallest Apicomplexan genome from the human pathogen Babesia microti.</title>
        <authorList>
            <person name="Cornillot E."/>
            <person name="Hadj-Kaddour K."/>
            <person name="Dassouli A."/>
            <person name="Noel B."/>
            <person name="Ranwez V."/>
            <person name="Vacherie B."/>
            <person name="Augagneur Y."/>
            <person name="Bres V."/>
            <person name="Duclos A."/>
            <person name="Randazzo S."/>
            <person name="Carcy B."/>
            <person name="Debierre-Grockiego F."/>
            <person name="Delbecq S."/>
            <person name="Moubri-Menage K."/>
            <person name="Shams-Eldin H."/>
            <person name="Usmani-Brown S."/>
            <person name="Bringaud F."/>
            <person name="Wincker P."/>
            <person name="Vivares C.P."/>
            <person name="Schwarz R.T."/>
            <person name="Schetters T.P."/>
            <person name="Krause P.J."/>
            <person name="Gorenflot A."/>
            <person name="Berry V."/>
            <person name="Barbe V."/>
            <person name="Ben Mamoun C."/>
        </authorList>
    </citation>
    <scope>NUCLEOTIDE SEQUENCE [LARGE SCALE GENOMIC DNA]</scope>
    <source>
        <strain evidence="9 10">RI</strain>
    </source>
</reference>
<sequence length="346" mass="38121">MDGARSSVLAESDPTDSIPVHGLDYESNITIESLLKGFKFGGFQSTHLGLSAEIIDCMLRTRQQCELETGTEFENKGYKIFISFTSNMISSGIREALVYLAKHRLIDVLVTTAGGVEEDIIKCLGNTVLGSFSMKGSELRDKGWNRIGNLIVPNENYCLFEKWIQPLLDELWQIQNKTGKIWTPSEMIDFFGNKINDPTSLAYWCHTNKIPIFCPGLTDGSLGDNIFFHSYAKSENPLIVDIAADIRKINDIAIHAKHTGIIVLGGGLPKHHICNANLMRNGADHAVYISTAQEYDGSDSGAQPDEAVSWGKIKSNANPIKVHGDATIIFPLLVAGVFKKFVKNSL</sequence>
<keyword evidence="6 9" id="KW-0808">Transferase</keyword>
<dbReference type="EMBL" id="FO082871">
    <property type="protein sequence ID" value="CCF72871.1"/>
    <property type="molecule type" value="Genomic_DNA"/>
</dbReference>
<dbReference type="RefSeq" id="XP_012647480.1">
    <property type="nucleotide sequence ID" value="XM_012792026.1"/>
</dbReference>
<dbReference type="InterPro" id="IPR029035">
    <property type="entry name" value="DHS-like_NAD/FAD-binding_dom"/>
</dbReference>
<evidence type="ECO:0000256" key="7">
    <source>
        <dbReference type="ARBA" id="ARBA00023027"/>
    </source>
</evidence>
<dbReference type="OrthoDB" id="294378at2759"/>
<reference evidence="9 10" key="3">
    <citation type="journal article" date="2016" name="Sci. Rep.">
        <title>Genome-wide diversity and gene expression profiling of Babesia microti isolates identify polymorphic genes that mediate host-pathogen interactions.</title>
        <authorList>
            <person name="Silva J.C."/>
            <person name="Cornillot E."/>
            <person name="McCracken C."/>
            <person name="Usmani-Brown S."/>
            <person name="Dwivedi A."/>
            <person name="Ifeonu O.O."/>
            <person name="Crabtree J."/>
            <person name="Gotia H.T."/>
            <person name="Virji A.Z."/>
            <person name="Reynes C."/>
            <person name="Colinge J."/>
            <person name="Kumar V."/>
            <person name="Lawres L."/>
            <person name="Pazzi J.E."/>
            <person name="Pablo J.V."/>
            <person name="Hung C."/>
            <person name="Brancato J."/>
            <person name="Kumari P."/>
            <person name="Orvis J."/>
            <person name="Tretina K."/>
            <person name="Chibucos M."/>
            <person name="Ott S."/>
            <person name="Sadzewicz L."/>
            <person name="Sengamalay N."/>
            <person name="Shetty A.C."/>
            <person name="Su Q."/>
            <person name="Tallon L."/>
            <person name="Fraser C.M."/>
            <person name="Frutos R."/>
            <person name="Molina D.M."/>
            <person name="Krause P.J."/>
            <person name="Ben Mamoun C."/>
        </authorList>
    </citation>
    <scope>NUCLEOTIDE SEQUENCE [LARGE SCALE GENOMIC DNA]</scope>
    <source>
        <strain evidence="9 10">RI</strain>
    </source>
</reference>
<evidence type="ECO:0000256" key="6">
    <source>
        <dbReference type="ARBA" id="ARBA00022679"/>
    </source>
</evidence>
<protein>
    <recommendedName>
        <fullName evidence="5">deoxyhypusine synthase</fullName>
        <ecNumber evidence="5">2.5.1.46</ecNumber>
    </recommendedName>
</protein>
<comment type="cofactor">
    <cofactor evidence="2">
        <name>NAD(+)</name>
        <dbReference type="ChEBI" id="CHEBI:57540"/>
    </cofactor>
</comment>
<reference evidence="9 10" key="2">
    <citation type="journal article" date="2013" name="PLoS ONE">
        <title>Whole genome mapping and re-organization of the nuclear and mitochondrial genomes of Babesia microti isolates.</title>
        <authorList>
            <person name="Cornillot E."/>
            <person name="Dassouli A."/>
            <person name="Garg A."/>
            <person name="Pachikara N."/>
            <person name="Randazzo S."/>
            <person name="Depoix D."/>
            <person name="Carcy B."/>
            <person name="Delbecq S."/>
            <person name="Frutos R."/>
            <person name="Silva J.C."/>
            <person name="Sutton R."/>
            <person name="Krause P.J."/>
            <person name="Mamoun C.B."/>
        </authorList>
    </citation>
    <scope>NUCLEOTIDE SEQUENCE [LARGE SCALE GENOMIC DNA]</scope>
    <source>
        <strain evidence="9 10">RI</strain>
    </source>
</reference>
<dbReference type="Pfam" id="PF01916">
    <property type="entry name" value="DS"/>
    <property type="match status" value="1"/>
</dbReference>
<dbReference type="OMA" id="VSWGKIA"/>
<dbReference type="AlphaFoldDB" id="I7IFK1"/>
<comment type="similarity">
    <text evidence="4">Belongs to the deoxyhypusine synthase family.</text>
</comment>
<dbReference type="FunFam" id="3.40.910.10:FF:000001">
    <property type="entry name" value="Probable deoxyhypusine synthase"/>
    <property type="match status" value="1"/>
</dbReference>
<evidence type="ECO:0000256" key="5">
    <source>
        <dbReference type="ARBA" id="ARBA00012683"/>
    </source>
</evidence>
<dbReference type="VEuPathDB" id="PiroplasmaDB:BMR1_01G02065"/>
<organism evidence="9 10">
    <name type="scientific">Babesia microti (strain RI)</name>
    <dbReference type="NCBI Taxonomy" id="1133968"/>
    <lineage>
        <taxon>Eukaryota</taxon>
        <taxon>Sar</taxon>
        <taxon>Alveolata</taxon>
        <taxon>Apicomplexa</taxon>
        <taxon>Aconoidasida</taxon>
        <taxon>Piroplasmida</taxon>
        <taxon>Babesiidae</taxon>
        <taxon>Babesia</taxon>
    </lineage>
</organism>
<evidence type="ECO:0000313" key="10">
    <source>
        <dbReference type="Proteomes" id="UP000002899"/>
    </source>
</evidence>
<comment type="catalytic activity">
    <reaction evidence="1">
        <text>[eIF5A protein]-L-lysine + spermidine = [eIF5A protein]-deoxyhypusine + propane-1,3-diamine</text>
        <dbReference type="Rhea" id="RHEA:33299"/>
        <dbReference type="Rhea" id="RHEA-COMP:10143"/>
        <dbReference type="Rhea" id="RHEA-COMP:10144"/>
        <dbReference type="ChEBI" id="CHEBI:29969"/>
        <dbReference type="ChEBI" id="CHEBI:57484"/>
        <dbReference type="ChEBI" id="CHEBI:57834"/>
        <dbReference type="ChEBI" id="CHEBI:82657"/>
        <dbReference type="EC" id="2.5.1.46"/>
    </reaction>
</comment>
<dbReference type="GeneID" id="24423485"/>
<dbReference type="PANTHER" id="PTHR11703">
    <property type="entry name" value="DEOXYHYPUSINE SYNTHASE"/>
    <property type="match status" value="1"/>
</dbReference>
<evidence type="ECO:0000256" key="4">
    <source>
        <dbReference type="ARBA" id="ARBA00009892"/>
    </source>
</evidence>
<name>I7IFK1_BABMR</name>
<dbReference type="PANTHER" id="PTHR11703:SF0">
    <property type="entry name" value="DEOXYHYPUSINE SYNTHASE"/>
    <property type="match status" value="1"/>
</dbReference>
<dbReference type="GO" id="GO:0034038">
    <property type="term" value="F:deoxyhypusine synthase activity"/>
    <property type="evidence" value="ECO:0007669"/>
    <property type="project" value="UniProtKB-EC"/>
</dbReference>
<keyword evidence="8" id="KW-0386">Hypusine biosynthesis</keyword>
<keyword evidence="10" id="KW-1185">Reference proteome</keyword>
<keyword evidence="7" id="KW-0520">NAD</keyword>
<evidence type="ECO:0000256" key="8">
    <source>
        <dbReference type="ARBA" id="ARBA00023256"/>
    </source>
</evidence>
<evidence type="ECO:0000313" key="9">
    <source>
        <dbReference type="EMBL" id="CCF72871.1"/>
    </source>
</evidence>
<accession>I7IFK1</accession>
<dbReference type="InterPro" id="IPR002773">
    <property type="entry name" value="Deoxyhypusine_synthase"/>
</dbReference>
<dbReference type="EC" id="2.5.1.46" evidence="5"/>
<evidence type="ECO:0000256" key="1">
    <source>
        <dbReference type="ARBA" id="ARBA00000952"/>
    </source>
</evidence>
<dbReference type="Gene3D" id="3.40.910.10">
    <property type="entry name" value="Deoxyhypusine synthase"/>
    <property type="match status" value="1"/>
</dbReference>
<dbReference type="NCBIfam" id="TIGR00321">
    <property type="entry name" value="dhys"/>
    <property type="match status" value="1"/>
</dbReference>
<gene>
    <name evidence="9" type="ORF">BMR1_01G02065</name>
</gene>